<dbReference type="AlphaFoldDB" id="A0A6A7C891"/>
<evidence type="ECO:0000313" key="1">
    <source>
        <dbReference type="EMBL" id="KAF2863462.1"/>
    </source>
</evidence>
<accession>A0A6A7C891</accession>
<gene>
    <name evidence="1" type="ORF">K470DRAFT_127004</name>
</gene>
<dbReference type="EMBL" id="MU005961">
    <property type="protein sequence ID" value="KAF2863462.1"/>
    <property type="molecule type" value="Genomic_DNA"/>
</dbReference>
<sequence length="180" mass="20132">MQSNQSGQRSSRHVQLPTTIASLLSMPLQPFDTQTCPWLCRPPLLHGGSSAHSPYSVCKNLGNERLKACRFSWYLLPIDFPCRAEEWLHVPSLQQFSSCTWLQMTITTSSNIPQPSGRLFDPPDVNTCIIRALSMAGALHSWRHRRIQVCVATVHCSCQTPAHRGGWTTSGQKPLFSEMA</sequence>
<organism evidence="1 2">
    <name type="scientific">Piedraia hortae CBS 480.64</name>
    <dbReference type="NCBI Taxonomy" id="1314780"/>
    <lineage>
        <taxon>Eukaryota</taxon>
        <taxon>Fungi</taxon>
        <taxon>Dikarya</taxon>
        <taxon>Ascomycota</taxon>
        <taxon>Pezizomycotina</taxon>
        <taxon>Dothideomycetes</taxon>
        <taxon>Dothideomycetidae</taxon>
        <taxon>Capnodiales</taxon>
        <taxon>Piedraiaceae</taxon>
        <taxon>Piedraia</taxon>
    </lineage>
</organism>
<reference evidence="1" key="1">
    <citation type="journal article" date="2020" name="Stud. Mycol.">
        <title>101 Dothideomycetes genomes: a test case for predicting lifestyles and emergence of pathogens.</title>
        <authorList>
            <person name="Haridas S."/>
            <person name="Albert R."/>
            <person name="Binder M."/>
            <person name="Bloem J."/>
            <person name="Labutti K."/>
            <person name="Salamov A."/>
            <person name="Andreopoulos B."/>
            <person name="Baker S."/>
            <person name="Barry K."/>
            <person name="Bills G."/>
            <person name="Bluhm B."/>
            <person name="Cannon C."/>
            <person name="Castanera R."/>
            <person name="Culley D."/>
            <person name="Daum C."/>
            <person name="Ezra D."/>
            <person name="Gonzalez J."/>
            <person name="Henrissat B."/>
            <person name="Kuo A."/>
            <person name="Liang C."/>
            <person name="Lipzen A."/>
            <person name="Lutzoni F."/>
            <person name="Magnuson J."/>
            <person name="Mondo S."/>
            <person name="Nolan M."/>
            <person name="Ohm R."/>
            <person name="Pangilinan J."/>
            <person name="Park H.-J."/>
            <person name="Ramirez L."/>
            <person name="Alfaro M."/>
            <person name="Sun H."/>
            <person name="Tritt A."/>
            <person name="Yoshinaga Y."/>
            <person name="Zwiers L.-H."/>
            <person name="Turgeon B."/>
            <person name="Goodwin S."/>
            <person name="Spatafora J."/>
            <person name="Crous P."/>
            <person name="Grigoriev I."/>
        </authorList>
    </citation>
    <scope>NUCLEOTIDE SEQUENCE</scope>
    <source>
        <strain evidence="1">CBS 480.64</strain>
    </source>
</reference>
<keyword evidence="2" id="KW-1185">Reference proteome</keyword>
<proteinExistence type="predicted"/>
<dbReference type="Proteomes" id="UP000799421">
    <property type="component" value="Unassembled WGS sequence"/>
</dbReference>
<protein>
    <submittedName>
        <fullName evidence="1">Uncharacterized protein</fullName>
    </submittedName>
</protein>
<evidence type="ECO:0000313" key="2">
    <source>
        <dbReference type="Proteomes" id="UP000799421"/>
    </source>
</evidence>
<name>A0A6A7C891_9PEZI</name>